<feature type="transmembrane region" description="Helical" evidence="1">
    <location>
        <begin position="185"/>
        <end position="203"/>
    </location>
</feature>
<dbReference type="Proteomes" id="UP000293671">
    <property type="component" value="Unassembled WGS sequence"/>
</dbReference>
<evidence type="ECO:0000313" key="3">
    <source>
        <dbReference type="Proteomes" id="UP000293671"/>
    </source>
</evidence>
<keyword evidence="1" id="KW-0812">Transmembrane</keyword>
<feature type="transmembrane region" description="Helical" evidence="1">
    <location>
        <begin position="15"/>
        <end position="35"/>
    </location>
</feature>
<dbReference type="RefSeq" id="WP_130432986.1">
    <property type="nucleotide sequence ID" value="NZ_SHKP01000007.1"/>
</dbReference>
<organism evidence="2 3">
    <name type="scientific">Rivibacter subsaxonicus</name>
    <dbReference type="NCBI Taxonomy" id="457575"/>
    <lineage>
        <taxon>Bacteria</taxon>
        <taxon>Pseudomonadati</taxon>
        <taxon>Pseudomonadota</taxon>
        <taxon>Betaproteobacteria</taxon>
        <taxon>Burkholderiales</taxon>
        <taxon>Rivibacter</taxon>
    </lineage>
</organism>
<evidence type="ECO:0000313" key="2">
    <source>
        <dbReference type="EMBL" id="RZT94958.1"/>
    </source>
</evidence>
<keyword evidence="1" id="KW-0472">Membrane</keyword>
<feature type="transmembrane region" description="Helical" evidence="1">
    <location>
        <begin position="66"/>
        <end position="87"/>
    </location>
</feature>
<accession>A0A4Q7VG38</accession>
<sequence>MNQTLISLQPDAQAAWIYLRLGWGVVLAAVLLALARRSPATRRAGWPLALLTAAAMWLPGEASPAWWLGLSFLAPSPLLVLLCALALAEPDADSRRGPLLDRASAMTLVLVALLLYLSVFALLPHDLYSWGTAPLPFAAAGAAVAIGWFVVGQRPGHRPLAALALAGALLVHALLRLPTGNAWDAVLDPWLALWALASLVAGWRRRPASAMP</sequence>
<name>A0A4Q7VG38_9BURK</name>
<reference evidence="2 3" key="1">
    <citation type="submission" date="2019-02" db="EMBL/GenBank/DDBJ databases">
        <title>Genomic Encyclopedia of Type Strains, Phase IV (KMG-IV): sequencing the most valuable type-strain genomes for metagenomic binning, comparative biology and taxonomic classification.</title>
        <authorList>
            <person name="Goeker M."/>
        </authorList>
    </citation>
    <scope>NUCLEOTIDE SEQUENCE [LARGE SCALE GENOMIC DNA]</scope>
    <source>
        <strain evidence="2 3">DSM 19570</strain>
    </source>
</reference>
<proteinExistence type="predicted"/>
<evidence type="ECO:0000256" key="1">
    <source>
        <dbReference type="SAM" id="Phobius"/>
    </source>
</evidence>
<feature type="transmembrane region" description="Helical" evidence="1">
    <location>
        <begin position="127"/>
        <end position="151"/>
    </location>
</feature>
<feature type="transmembrane region" description="Helical" evidence="1">
    <location>
        <begin position="99"/>
        <end position="121"/>
    </location>
</feature>
<gene>
    <name evidence="2" type="ORF">EV670_2704</name>
</gene>
<dbReference type="AlphaFoldDB" id="A0A4Q7VG38"/>
<feature type="transmembrane region" description="Helical" evidence="1">
    <location>
        <begin position="44"/>
        <end position="60"/>
    </location>
</feature>
<dbReference type="EMBL" id="SHKP01000007">
    <property type="protein sequence ID" value="RZT94958.1"/>
    <property type="molecule type" value="Genomic_DNA"/>
</dbReference>
<keyword evidence="1" id="KW-1133">Transmembrane helix</keyword>
<protein>
    <submittedName>
        <fullName evidence="2">Uncharacterized protein</fullName>
    </submittedName>
</protein>
<feature type="transmembrane region" description="Helical" evidence="1">
    <location>
        <begin position="160"/>
        <end position="179"/>
    </location>
</feature>
<comment type="caution">
    <text evidence="2">The sequence shown here is derived from an EMBL/GenBank/DDBJ whole genome shotgun (WGS) entry which is preliminary data.</text>
</comment>
<keyword evidence="3" id="KW-1185">Reference proteome</keyword>